<gene>
    <name evidence="2" type="ORF">HYDPIDRAFT_99967</name>
</gene>
<organism evidence="2 3">
    <name type="scientific">Hydnomerulius pinastri MD-312</name>
    <dbReference type="NCBI Taxonomy" id="994086"/>
    <lineage>
        <taxon>Eukaryota</taxon>
        <taxon>Fungi</taxon>
        <taxon>Dikarya</taxon>
        <taxon>Basidiomycota</taxon>
        <taxon>Agaricomycotina</taxon>
        <taxon>Agaricomycetes</taxon>
        <taxon>Agaricomycetidae</taxon>
        <taxon>Boletales</taxon>
        <taxon>Boletales incertae sedis</taxon>
        <taxon>Leucogyrophana</taxon>
    </lineage>
</organism>
<reference evidence="2 3" key="1">
    <citation type="submission" date="2014-04" db="EMBL/GenBank/DDBJ databases">
        <title>Evolutionary Origins and Diversification of the Mycorrhizal Mutualists.</title>
        <authorList>
            <consortium name="DOE Joint Genome Institute"/>
            <consortium name="Mycorrhizal Genomics Consortium"/>
            <person name="Kohler A."/>
            <person name="Kuo A."/>
            <person name="Nagy L.G."/>
            <person name="Floudas D."/>
            <person name="Copeland A."/>
            <person name="Barry K.W."/>
            <person name="Cichocki N."/>
            <person name="Veneault-Fourrey C."/>
            <person name="LaButti K."/>
            <person name="Lindquist E.A."/>
            <person name="Lipzen A."/>
            <person name="Lundell T."/>
            <person name="Morin E."/>
            <person name="Murat C."/>
            <person name="Riley R."/>
            <person name="Ohm R."/>
            <person name="Sun H."/>
            <person name="Tunlid A."/>
            <person name="Henrissat B."/>
            <person name="Grigoriev I.V."/>
            <person name="Hibbett D.S."/>
            <person name="Martin F."/>
        </authorList>
    </citation>
    <scope>NUCLEOTIDE SEQUENCE [LARGE SCALE GENOMIC DNA]</scope>
    <source>
        <strain evidence="2 3">MD-312</strain>
    </source>
</reference>
<evidence type="ECO:0000313" key="3">
    <source>
        <dbReference type="Proteomes" id="UP000053820"/>
    </source>
</evidence>
<keyword evidence="3" id="KW-1185">Reference proteome</keyword>
<dbReference type="OrthoDB" id="2430314at2759"/>
<dbReference type="HOGENOM" id="CLU_171507_1_0_1"/>
<name>A0A0C9W9X7_9AGAM</name>
<evidence type="ECO:0000313" key="2">
    <source>
        <dbReference type="EMBL" id="KIJ59832.1"/>
    </source>
</evidence>
<evidence type="ECO:0000259" key="1">
    <source>
        <dbReference type="Pfam" id="PF26138"/>
    </source>
</evidence>
<accession>A0A0C9W9X7</accession>
<sequence>YHTSAFLGEAWVIELLVGHPKHMWCELGMHAPTFVELVSELHNLGHTNSKFLSLEEQLAIFLCTSVTGLTTRHIGEHFQQLNETIVK</sequence>
<dbReference type="Proteomes" id="UP000053820">
    <property type="component" value="Unassembled WGS sequence"/>
</dbReference>
<dbReference type="AlphaFoldDB" id="A0A0C9W9X7"/>
<dbReference type="InterPro" id="IPR058353">
    <property type="entry name" value="DUF8040"/>
</dbReference>
<feature type="non-terminal residue" evidence="2">
    <location>
        <position position="1"/>
    </location>
</feature>
<protein>
    <recommendedName>
        <fullName evidence="1">DUF8040 domain-containing protein</fullName>
    </recommendedName>
</protein>
<dbReference type="Pfam" id="PF26138">
    <property type="entry name" value="DUF8040"/>
    <property type="match status" value="1"/>
</dbReference>
<proteinExistence type="predicted"/>
<dbReference type="EMBL" id="KN839880">
    <property type="protein sequence ID" value="KIJ59832.1"/>
    <property type="molecule type" value="Genomic_DNA"/>
</dbReference>
<feature type="domain" description="DUF8040" evidence="1">
    <location>
        <begin position="3"/>
        <end position="86"/>
    </location>
</feature>